<keyword evidence="5" id="KW-0233">DNA recombination</keyword>
<evidence type="ECO:0000256" key="1">
    <source>
        <dbReference type="ARBA" id="ARBA00002190"/>
    </source>
</evidence>
<evidence type="ECO:0000256" key="2">
    <source>
        <dbReference type="ARBA" id="ARBA00010961"/>
    </source>
</evidence>
<keyword evidence="7" id="KW-1185">Reference proteome</keyword>
<proteinExistence type="inferred from homology"/>
<dbReference type="Pfam" id="PF00872">
    <property type="entry name" value="Transposase_mut"/>
    <property type="match status" value="1"/>
</dbReference>
<dbReference type="InterPro" id="IPR001207">
    <property type="entry name" value="Transposase_mutator"/>
</dbReference>
<keyword evidence="4" id="KW-0238">DNA-binding</keyword>
<evidence type="ECO:0000313" key="6">
    <source>
        <dbReference type="EMBL" id="ATP59634.1"/>
    </source>
</evidence>
<comment type="function">
    <text evidence="1">Required for the transposition of the insertion element.</text>
</comment>
<keyword evidence="3" id="KW-0815">Transposition</keyword>
<sequence>MFTTKFRICLKLLLGALKGGIKPTFRLWKSNWSKNGVHRLNKRNGFSGKTVNYNSNNMHLKIPRDQNGSFENKLIAKYETNLSDIEEQVFSLFA</sequence>
<comment type="similarity">
    <text evidence="2">Belongs to the transposase mutator family.</text>
</comment>
<accession>A0ABM6PR19</accession>
<dbReference type="EMBL" id="CP024161">
    <property type="protein sequence ID" value="ATP59634.1"/>
    <property type="molecule type" value="Genomic_DNA"/>
</dbReference>
<evidence type="ECO:0000256" key="3">
    <source>
        <dbReference type="ARBA" id="ARBA00022578"/>
    </source>
</evidence>
<protein>
    <recommendedName>
        <fullName evidence="8">Transposase</fullName>
    </recommendedName>
</protein>
<evidence type="ECO:0000256" key="4">
    <source>
        <dbReference type="ARBA" id="ARBA00023125"/>
    </source>
</evidence>
<dbReference type="Proteomes" id="UP000224629">
    <property type="component" value="Chromosome"/>
</dbReference>
<evidence type="ECO:0000256" key="5">
    <source>
        <dbReference type="ARBA" id="ARBA00023172"/>
    </source>
</evidence>
<evidence type="ECO:0000313" key="7">
    <source>
        <dbReference type="Proteomes" id="UP000224629"/>
    </source>
</evidence>
<gene>
    <name evidence="6" type="ORF">CSW10_01600</name>
</gene>
<evidence type="ECO:0008006" key="8">
    <source>
        <dbReference type="Google" id="ProtNLM"/>
    </source>
</evidence>
<reference evidence="6" key="1">
    <citation type="submission" date="2017-10" db="EMBL/GenBank/DDBJ databases">
        <title>Genome-wide analysis of the first isolated strain mycoplasma dispar GS01.</title>
        <authorList>
            <person name="Hao H."/>
            <person name="Chen S."/>
            <person name="Zhao P."/>
            <person name="Chu Y."/>
            <person name="Liu Y."/>
        </authorList>
    </citation>
    <scope>NUCLEOTIDE SEQUENCE [LARGE SCALE GENOMIC DNA]</scope>
    <source>
        <strain evidence="6">GS01</strain>
    </source>
</reference>
<organism evidence="6 7">
    <name type="scientific">Mesomycoplasma dispar</name>
    <dbReference type="NCBI Taxonomy" id="86660"/>
    <lineage>
        <taxon>Bacteria</taxon>
        <taxon>Bacillati</taxon>
        <taxon>Mycoplasmatota</taxon>
        <taxon>Mycoplasmoidales</taxon>
        <taxon>Metamycoplasmataceae</taxon>
        <taxon>Mesomycoplasma</taxon>
    </lineage>
</organism>
<name>A0ABM6PR19_9BACT</name>